<organism evidence="1 2">
    <name type="scientific">Kipferlia bialata</name>
    <dbReference type="NCBI Taxonomy" id="797122"/>
    <lineage>
        <taxon>Eukaryota</taxon>
        <taxon>Metamonada</taxon>
        <taxon>Carpediemonas-like organisms</taxon>
        <taxon>Kipferlia</taxon>
    </lineage>
</organism>
<accession>A0A9K3GQK8</accession>
<gene>
    <name evidence="1" type="ORF">KIPB_016073</name>
</gene>
<proteinExistence type="predicted"/>
<keyword evidence="2" id="KW-1185">Reference proteome</keyword>
<dbReference type="Proteomes" id="UP000265618">
    <property type="component" value="Unassembled WGS sequence"/>
</dbReference>
<dbReference type="EMBL" id="BDIP01009511">
    <property type="protein sequence ID" value="GIQ92354.1"/>
    <property type="molecule type" value="Genomic_DNA"/>
</dbReference>
<evidence type="ECO:0000313" key="2">
    <source>
        <dbReference type="Proteomes" id="UP000265618"/>
    </source>
</evidence>
<protein>
    <submittedName>
        <fullName evidence="1">Uncharacterized protein</fullName>
    </submittedName>
</protein>
<reference evidence="1 2" key="1">
    <citation type="journal article" date="2018" name="PLoS ONE">
        <title>The draft genome of Kipferlia bialata reveals reductive genome evolution in fornicate parasites.</title>
        <authorList>
            <person name="Tanifuji G."/>
            <person name="Takabayashi S."/>
            <person name="Kume K."/>
            <person name="Takagi M."/>
            <person name="Nakayama T."/>
            <person name="Kamikawa R."/>
            <person name="Inagaki Y."/>
            <person name="Hashimoto T."/>
        </authorList>
    </citation>
    <scope>NUCLEOTIDE SEQUENCE [LARGE SCALE GENOMIC DNA]</scope>
    <source>
        <strain evidence="1">NY0173</strain>
    </source>
</reference>
<feature type="non-terminal residue" evidence="1">
    <location>
        <position position="1"/>
    </location>
</feature>
<evidence type="ECO:0000313" key="1">
    <source>
        <dbReference type="EMBL" id="GIQ92354.1"/>
    </source>
</evidence>
<name>A0A9K3GQK8_9EUKA</name>
<sequence length="50" mass="5289">YVYTGVLSHPELIYVYTGVLSHPELMVALHPPALAPSADPPSGEVGICIN</sequence>
<comment type="caution">
    <text evidence="1">The sequence shown here is derived from an EMBL/GenBank/DDBJ whole genome shotgun (WGS) entry which is preliminary data.</text>
</comment>
<dbReference type="AlphaFoldDB" id="A0A9K3GQK8"/>